<accession>B0CEW2</accession>
<dbReference type="AlphaFoldDB" id="B0CEW2"/>
<reference evidence="3 4" key="1">
    <citation type="journal article" date="2008" name="Proc. Natl. Acad. Sci. U.S.A.">
        <title>Niche adaptation and genome expansion in the chlorophyll d-producing cyanobacterium Acaryochloris marina.</title>
        <authorList>
            <person name="Swingley W.D."/>
            <person name="Chen M."/>
            <person name="Cheung P.C."/>
            <person name="Conrad A.L."/>
            <person name="Dejesa L.C."/>
            <person name="Hao J."/>
            <person name="Honchak B.M."/>
            <person name="Karbach L.E."/>
            <person name="Kurdoglu A."/>
            <person name="Lahiri S."/>
            <person name="Mastrian S.D."/>
            <person name="Miyashita H."/>
            <person name="Page L."/>
            <person name="Ramakrishna P."/>
            <person name="Satoh S."/>
            <person name="Sattley W.M."/>
            <person name="Shimada Y."/>
            <person name="Taylor H.L."/>
            <person name="Tomo T."/>
            <person name="Tsuchiya T."/>
            <person name="Wang Z.T."/>
            <person name="Raymond J."/>
            <person name="Mimuro M."/>
            <person name="Blankenship R.E."/>
            <person name="Touchman J.W."/>
        </authorList>
    </citation>
    <scope>NUCLEOTIDE SEQUENCE [LARGE SCALE GENOMIC DNA]</scope>
    <source>
        <strain evidence="4">MBIC 11017</strain>
    </source>
</reference>
<evidence type="ECO:0000313" key="4">
    <source>
        <dbReference type="Proteomes" id="UP000000268"/>
    </source>
</evidence>
<dbReference type="EMBL" id="CP000828">
    <property type="protein sequence ID" value="ABW29359.1"/>
    <property type="molecule type" value="Genomic_DNA"/>
</dbReference>
<feature type="transmembrane region" description="Helical" evidence="1">
    <location>
        <begin position="271"/>
        <end position="290"/>
    </location>
</feature>
<feature type="transmembrane region" description="Helical" evidence="1">
    <location>
        <begin position="118"/>
        <end position="136"/>
    </location>
</feature>
<feature type="transmembrane region" description="Helical" evidence="1">
    <location>
        <begin position="354"/>
        <end position="375"/>
    </location>
</feature>
<evidence type="ECO:0000259" key="2">
    <source>
        <dbReference type="Pfam" id="PF07786"/>
    </source>
</evidence>
<feature type="transmembrane region" description="Helical" evidence="1">
    <location>
        <begin position="240"/>
        <end position="259"/>
    </location>
</feature>
<dbReference type="PANTHER" id="PTHR31061:SF24">
    <property type="entry name" value="LD22376P"/>
    <property type="match status" value="1"/>
</dbReference>
<dbReference type="Pfam" id="PF07786">
    <property type="entry name" value="HGSNAT_cat"/>
    <property type="match status" value="1"/>
</dbReference>
<dbReference type="RefSeq" id="WP_012164684.1">
    <property type="nucleotide sequence ID" value="NC_009925.1"/>
</dbReference>
<feature type="transmembrane region" description="Helical" evidence="1">
    <location>
        <begin position="143"/>
        <end position="161"/>
    </location>
</feature>
<feature type="transmembrane region" description="Helical" evidence="1">
    <location>
        <begin position="88"/>
        <end position="106"/>
    </location>
</feature>
<proteinExistence type="predicted"/>
<dbReference type="OrthoDB" id="9788724at2"/>
<keyword evidence="4" id="KW-1185">Reference proteome</keyword>
<feature type="transmembrane region" description="Helical" evidence="1">
    <location>
        <begin position="302"/>
        <end position="324"/>
    </location>
</feature>
<dbReference type="STRING" id="329726.AM1_4380"/>
<organism evidence="3 4">
    <name type="scientific">Acaryochloris marina (strain MBIC 11017)</name>
    <dbReference type="NCBI Taxonomy" id="329726"/>
    <lineage>
        <taxon>Bacteria</taxon>
        <taxon>Bacillati</taxon>
        <taxon>Cyanobacteriota</taxon>
        <taxon>Cyanophyceae</taxon>
        <taxon>Acaryochloridales</taxon>
        <taxon>Acaryochloridaceae</taxon>
        <taxon>Acaryochloris</taxon>
    </lineage>
</organism>
<evidence type="ECO:0000313" key="3">
    <source>
        <dbReference type="EMBL" id="ABW29359.1"/>
    </source>
</evidence>
<dbReference type="Proteomes" id="UP000000268">
    <property type="component" value="Chromosome"/>
</dbReference>
<evidence type="ECO:0000256" key="1">
    <source>
        <dbReference type="SAM" id="Phobius"/>
    </source>
</evidence>
<protein>
    <recommendedName>
        <fullName evidence="2">Heparan-alpha-glucosaminide N-acetyltransferase catalytic domain-containing protein</fullName>
    </recommendedName>
</protein>
<dbReference type="PANTHER" id="PTHR31061">
    <property type="entry name" value="LD22376P"/>
    <property type="match status" value="1"/>
</dbReference>
<feature type="transmembrane region" description="Helical" evidence="1">
    <location>
        <begin position="48"/>
        <end position="68"/>
    </location>
</feature>
<keyword evidence="1" id="KW-1133">Transmembrane helix</keyword>
<dbReference type="eggNOG" id="COG4299">
    <property type="taxonomic scope" value="Bacteria"/>
</dbReference>
<feature type="transmembrane region" description="Helical" evidence="1">
    <location>
        <begin position="203"/>
        <end position="220"/>
    </location>
</feature>
<sequence length="383" mass="43129">MTYSYSSSRFSSLDVFRGIAIAGMLLVNKSGLVKDAYPQLQHADWHGWTLADLVFPFFLFVLGASMAFSMARHTASLTQPKRRVYLKILRRSVVLFGLGLFLNGFWSYNLSTLRVMGILQRISLTYLVSALVILKLPRKSQWGMTGLLLVGYWLALSFIPVPEFGAGNLTRTGNFGAYVDRLIIGSSHLYVGDQFNSMGDPEGLFSTLPAIATVLLGYFAGDWIRKRGSGLKIKTSRQSLALASYGLISTGLGLLWSIWFPINKKLWTSSYVLFTVGIALILLAVCYELIEVRRIRLWSKPFEVLGLNSIVVFMASVLVIKVLVLTKLGSGEDAINAFTWLFQNLFLTWTSPDVGSFLFAFLTLCFWWIVAYVLYRQQWFFKI</sequence>
<keyword evidence="1" id="KW-0812">Transmembrane</keyword>
<keyword evidence="1" id="KW-0472">Membrane</keyword>
<dbReference type="InterPro" id="IPR012429">
    <property type="entry name" value="HGSNAT_cat"/>
</dbReference>
<dbReference type="HOGENOM" id="CLU_029171_4_0_3"/>
<gene>
    <name evidence="3" type="ordered locus">AM1_4380</name>
</gene>
<feature type="domain" description="Heparan-alpha-glucosaminide N-acetyltransferase catalytic" evidence="2">
    <location>
        <begin position="9"/>
        <end position="236"/>
    </location>
</feature>
<dbReference type="KEGG" id="amr:AM1_4380"/>
<name>B0CEW2_ACAM1</name>